<dbReference type="PANTHER" id="PTHR33392">
    <property type="entry name" value="POLYISOPRENYL-TEICHOIC ACID--PEPTIDOGLYCAN TEICHOIC ACID TRANSFERASE TAGU"/>
    <property type="match status" value="1"/>
</dbReference>
<dbReference type="Proteomes" id="UP000562124">
    <property type="component" value="Unassembled WGS sequence"/>
</dbReference>
<evidence type="ECO:0000313" key="4">
    <source>
        <dbReference type="Proteomes" id="UP000562124"/>
    </source>
</evidence>
<dbReference type="AlphaFoldDB" id="A0A7Y0QHV1"/>
<name>A0A7Y0QHV1_CELFI</name>
<feature type="domain" description="Cell envelope-related transcriptional attenuator" evidence="2">
    <location>
        <begin position="84"/>
        <end position="227"/>
    </location>
</feature>
<dbReference type="NCBIfam" id="TIGR00350">
    <property type="entry name" value="lytR_cpsA_psr"/>
    <property type="match status" value="1"/>
</dbReference>
<evidence type="ECO:0000259" key="2">
    <source>
        <dbReference type="Pfam" id="PF03816"/>
    </source>
</evidence>
<dbReference type="InterPro" id="IPR004474">
    <property type="entry name" value="LytR_CpsA_psr"/>
</dbReference>
<proteinExistence type="inferred from homology"/>
<dbReference type="InterPro" id="IPR050922">
    <property type="entry name" value="LytR/CpsA/Psr_CW_biosynth"/>
</dbReference>
<evidence type="ECO:0000256" key="1">
    <source>
        <dbReference type="ARBA" id="ARBA00006068"/>
    </source>
</evidence>
<keyword evidence="4" id="KW-1185">Reference proteome</keyword>
<dbReference type="Gene3D" id="3.40.630.190">
    <property type="entry name" value="LCP protein"/>
    <property type="match status" value="1"/>
</dbReference>
<comment type="similarity">
    <text evidence="1">Belongs to the LytR/CpsA/Psr (LCP) family.</text>
</comment>
<protein>
    <submittedName>
        <fullName evidence="3">LCP family protein</fullName>
    </submittedName>
</protein>
<dbReference type="Pfam" id="PF03816">
    <property type="entry name" value="LytR_cpsA_psr"/>
    <property type="match status" value="1"/>
</dbReference>
<accession>A0A7Y0QHV1</accession>
<reference evidence="3 4" key="1">
    <citation type="submission" date="2020-04" db="EMBL/GenBank/DDBJ databases">
        <title>Sequencing and Assembly of C. fimi.</title>
        <authorList>
            <person name="Ramsey A.R."/>
        </authorList>
    </citation>
    <scope>NUCLEOTIDE SEQUENCE [LARGE SCALE GENOMIC DNA]</scope>
    <source>
        <strain evidence="3 4">SB</strain>
    </source>
</reference>
<dbReference type="EMBL" id="JABCJJ010000013">
    <property type="protein sequence ID" value="NMR20538.1"/>
    <property type="molecule type" value="Genomic_DNA"/>
</dbReference>
<comment type="caution">
    <text evidence="3">The sequence shown here is derived from an EMBL/GenBank/DDBJ whole genome shotgun (WGS) entry which is preliminary data.</text>
</comment>
<dbReference type="PANTHER" id="PTHR33392:SF6">
    <property type="entry name" value="POLYISOPRENYL-TEICHOIC ACID--PEPTIDOGLYCAN TEICHOIC ACID TRANSFERASE TAGU"/>
    <property type="match status" value="1"/>
</dbReference>
<evidence type="ECO:0000313" key="3">
    <source>
        <dbReference type="EMBL" id="NMR20538.1"/>
    </source>
</evidence>
<organism evidence="3 4">
    <name type="scientific">Cellulomonas fimi</name>
    <dbReference type="NCBI Taxonomy" id="1708"/>
    <lineage>
        <taxon>Bacteria</taxon>
        <taxon>Bacillati</taxon>
        <taxon>Actinomycetota</taxon>
        <taxon>Actinomycetes</taxon>
        <taxon>Micrococcales</taxon>
        <taxon>Cellulomonadaceae</taxon>
        <taxon>Cellulomonas</taxon>
    </lineage>
</organism>
<gene>
    <name evidence="3" type="ORF">HIR71_09970</name>
</gene>
<sequence>MSLVAVLGLGGIVAVWAVQQRLVGNVESLGDPFDAIPTRPPAAAPAPGAEGVTNGAVPLNLLVVGSDSRISAGDPSQWKAGAQRTDAIMLIHLPADRRGAYAMSIPRDSWVDVPGRGKAKINAAFSYGGPSLLIQTVEQLTNVRIDHFAVTDFESFQAITDQLGGVQITLKKDLYSGSRLVLPAGEHLMSGDQALAYVRDRKSLARGDFDRVQRQQAWMRAIFARMRNEQTLQNPVKSVPFLDAVSKSIAADDGLTRDVMTDLVDRAKGLGSSDIAFFTVPIAGTGRSADGQSIVNLAQPAFDELMAAVAADDVATYLEANPDDVDLLPPVAS</sequence>